<proteinExistence type="predicted"/>
<accession>A0A0E3UV28</accession>
<dbReference type="PATRIC" id="fig|400092.3.peg.482"/>
<evidence type="ECO:0000256" key="1">
    <source>
        <dbReference type="SAM" id="MobiDB-lite"/>
    </source>
</evidence>
<dbReference type="OrthoDB" id="1652165at2"/>
<dbReference type="AlphaFoldDB" id="A0A0E3UV28"/>
<keyword evidence="3" id="KW-1185">Reference proteome</keyword>
<name>A0A0E3UV28_9BACT</name>
<reference evidence="2 3" key="1">
    <citation type="journal article" date="2015" name="Sci. Rep.">
        <title>Unraveling adaptation of Pontibacter korlensis to radiation and infertility in desert through complete genome and comparative transcriptomic analysis.</title>
        <authorList>
            <person name="Dai J."/>
            <person name="Dai W."/>
            <person name="Qiu C."/>
            <person name="Yang Z."/>
            <person name="Zhang Y."/>
            <person name="Zhou M."/>
            <person name="Zhang L."/>
            <person name="Fang C."/>
            <person name="Gao Q."/>
            <person name="Yang Q."/>
            <person name="Li X."/>
            <person name="Wang Z."/>
            <person name="Wang Z."/>
            <person name="Jia Z."/>
            <person name="Chen X."/>
        </authorList>
    </citation>
    <scope>NUCLEOTIDE SEQUENCE [LARGE SCALE GENOMIC DNA]</scope>
    <source>
        <strain evidence="2 3">X14-1T</strain>
    </source>
</reference>
<gene>
    <name evidence="2" type="ORF">PKOR_02120</name>
</gene>
<sequence>MLGAVVVAGFTMLGANEAMGQSNPTPQNLPYEQTFEAMGEDGTTLPDGIAGWLVSYNNSKTNAESSVPSADAPVKSTSRTETSGGSIYHHCLSGNSQIYE</sequence>
<feature type="compositionally biased region" description="Polar residues" evidence="1">
    <location>
        <begin position="75"/>
        <end position="85"/>
    </location>
</feature>
<dbReference type="KEGG" id="pko:PKOR_02120"/>
<evidence type="ECO:0000313" key="2">
    <source>
        <dbReference type="EMBL" id="AKD02147.1"/>
    </source>
</evidence>
<dbReference type="Proteomes" id="UP000033109">
    <property type="component" value="Chromosome"/>
</dbReference>
<evidence type="ECO:0000313" key="3">
    <source>
        <dbReference type="Proteomes" id="UP000033109"/>
    </source>
</evidence>
<organism evidence="2 3">
    <name type="scientific">Pontibacter korlensis</name>
    <dbReference type="NCBI Taxonomy" id="400092"/>
    <lineage>
        <taxon>Bacteria</taxon>
        <taxon>Pseudomonadati</taxon>
        <taxon>Bacteroidota</taxon>
        <taxon>Cytophagia</taxon>
        <taxon>Cytophagales</taxon>
        <taxon>Hymenobacteraceae</taxon>
        <taxon>Pontibacter</taxon>
    </lineage>
</organism>
<dbReference type="EMBL" id="CP009621">
    <property type="protein sequence ID" value="AKD02147.1"/>
    <property type="molecule type" value="Genomic_DNA"/>
</dbReference>
<protein>
    <submittedName>
        <fullName evidence="2">Uncharacterized protein</fullName>
    </submittedName>
</protein>
<dbReference type="RefSeq" id="WP_046308864.1">
    <property type="nucleotide sequence ID" value="NZ_CP009621.1"/>
</dbReference>
<dbReference type="HOGENOM" id="CLU_2303380_0_0_10"/>
<feature type="region of interest" description="Disordered" evidence="1">
    <location>
        <begin position="61"/>
        <end position="86"/>
    </location>
</feature>